<dbReference type="STRING" id="1071378.G0WA49"/>
<dbReference type="EC" id="6.3.3.2" evidence="5"/>
<evidence type="ECO:0000256" key="2">
    <source>
        <dbReference type="ARBA" id="ARBA00022741"/>
    </source>
</evidence>
<dbReference type="InterPro" id="IPR002698">
    <property type="entry name" value="FTHF_cligase"/>
</dbReference>
<dbReference type="GO" id="GO:0030272">
    <property type="term" value="F:5-formyltetrahydrofolate cyclo-ligase activity"/>
    <property type="evidence" value="ECO:0007669"/>
    <property type="project" value="UniProtKB-EC"/>
</dbReference>
<proteinExistence type="inferred from homology"/>
<evidence type="ECO:0000256" key="1">
    <source>
        <dbReference type="ARBA" id="ARBA00010638"/>
    </source>
</evidence>
<evidence type="ECO:0000256" key="4">
    <source>
        <dbReference type="ARBA" id="ARBA00036539"/>
    </source>
</evidence>
<comment type="similarity">
    <text evidence="1">Belongs to the 5-formyltetrahydrofolate cyclo-ligase family.</text>
</comment>
<name>G0WA49_NAUDC</name>
<dbReference type="OMA" id="STIYPCQ"/>
<keyword evidence="2" id="KW-0547">Nucleotide-binding</keyword>
<dbReference type="eggNOG" id="KOG3093">
    <property type="taxonomic scope" value="Eukaryota"/>
</dbReference>
<dbReference type="GO" id="GO:0035999">
    <property type="term" value="P:tetrahydrofolate interconversion"/>
    <property type="evidence" value="ECO:0007669"/>
    <property type="project" value="TreeGrafter"/>
</dbReference>
<dbReference type="InterPro" id="IPR037171">
    <property type="entry name" value="NagB/RpiA_transferase-like"/>
</dbReference>
<dbReference type="GO" id="GO:0005739">
    <property type="term" value="C:mitochondrion"/>
    <property type="evidence" value="ECO:0007669"/>
    <property type="project" value="TreeGrafter"/>
</dbReference>
<dbReference type="RefSeq" id="XP_003669903.1">
    <property type="nucleotide sequence ID" value="XM_003669855.1"/>
</dbReference>
<dbReference type="Proteomes" id="UP000000689">
    <property type="component" value="Chromosome 4"/>
</dbReference>
<dbReference type="InterPro" id="IPR024185">
    <property type="entry name" value="FTHF_cligase-like_sf"/>
</dbReference>
<dbReference type="EMBL" id="HE580270">
    <property type="protein sequence ID" value="CCD24660.1"/>
    <property type="molecule type" value="Genomic_DNA"/>
</dbReference>
<dbReference type="GO" id="GO:0009396">
    <property type="term" value="P:folic acid-containing compound biosynthetic process"/>
    <property type="evidence" value="ECO:0007669"/>
    <property type="project" value="EnsemblFungi"/>
</dbReference>
<evidence type="ECO:0000256" key="5">
    <source>
        <dbReference type="ARBA" id="ARBA00038966"/>
    </source>
</evidence>
<evidence type="ECO:0000313" key="7">
    <source>
        <dbReference type="Proteomes" id="UP000000689"/>
    </source>
</evidence>
<dbReference type="PANTHER" id="PTHR23407">
    <property type="entry name" value="ATPASE INHIBITOR/5-FORMYLTETRAHYDROFOLATE CYCLO-LIGASE"/>
    <property type="match status" value="1"/>
</dbReference>
<comment type="catalytic activity">
    <reaction evidence="4">
        <text>(6S)-5-formyl-5,6,7,8-tetrahydrofolate + ATP = (6R)-5,10-methenyltetrahydrofolate + ADP + phosphate</text>
        <dbReference type="Rhea" id="RHEA:10488"/>
        <dbReference type="ChEBI" id="CHEBI:30616"/>
        <dbReference type="ChEBI" id="CHEBI:43474"/>
        <dbReference type="ChEBI" id="CHEBI:57455"/>
        <dbReference type="ChEBI" id="CHEBI:57457"/>
        <dbReference type="ChEBI" id="CHEBI:456216"/>
        <dbReference type="EC" id="6.3.3.2"/>
    </reaction>
</comment>
<reference evidence="6 7" key="1">
    <citation type="journal article" date="2011" name="Proc. Natl. Acad. Sci. U.S.A.">
        <title>Evolutionary erosion of yeast sex chromosomes by mating-type switching accidents.</title>
        <authorList>
            <person name="Gordon J.L."/>
            <person name="Armisen D."/>
            <person name="Proux-Wera E."/>
            <person name="Oheigeartaigh S.S."/>
            <person name="Byrne K.P."/>
            <person name="Wolfe K.H."/>
        </authorList>
    </citation>
    <scope>NUCLEOTIDE SEQUENCE [LARGE SCALE GENOMIC DNA]</scope>
    <source>
        <strain evidence="7">ATCC 10597 / BCRC 20456 / CBS 421 / NBRC 0211 / NRRL Y-12639</strain>
    </source>
</reference>
<dbReference type="OrthoDB" id="2015992at2759"/>
<dbReference type="GO" id="GO:0005524">
    <property type="term" value="F:ATP binding"/>
    <property type="evidence" value="ECO:0007669"/>
    <property type="project" value="UniProtKB-KW"/>
</dbReference>
<dbReference type="KEGG" id="ndi:NDAI_0D03460"/>
<dbReference type="AlphaFoldDB" id="G0WA49"/>
<sequence length="259" mass="29010">MPVPMPMPMPNTATTKAAKQALRKQFNVSLSQVSKTSVDIQSAIIVDSLAPILKPYHSIACFMSMDHSEVNTQGIIKWIFEQGKSLYLPRCTNTRDTHQVKLRTQTKDLTKDHPHLTFHKMKSYEEVLNLQPQGKYKLREPMPENVSSSSSSASASALYLPPQLDVILVPSVIFGINGDKPGARLGHGAGFYDDFFKRYQYYNPDKKMPLLIGIGLKEQIIDNNATSSSTNVQIPIDDHDYFMDCIVSGDGQVYWINKG</sequence>
<keyword evidence="7" id="KW-1185">Reference proteome</keyword>
<dbReference type="PANTHER" id="PTHR23407:SF1">
    <property type="entry name" value="5-FORMYLTETRAHYDROFOLATE CYCLO-LIGASE"/>
    <property type="match status" value="1"/>
</dbReference>
<dbReference type="Pfam" id="PF01812">
    <property type="entry name" value="5-FTHF_cyc-lig"/>
    <property type="match status" value="1"/>
</dbReference>
<evidence type="ECO:0000256" key="3">
    <source>
        <dbReference type="ARBA" id="ARBA00022840"/>
    </source>
</evidence>
<protein>
    <recommendedName>
        <fullName evidence="5">5-formyltetrahydrofolate cyclo-ligase</fullName>
        <ecNumber evidence="5">6.3.3.2</ecNumber>
    </recommendedName>
</protein>
<gene>
    <name evidence="6" type="primary">NDAI0D03460</name>
    <name evidence="6" type="ordered locus">NDAI_0D03460</name>
</gene>
<dbReference type="Gene3D" id="3.40.50.10420">
    <property type="entry name" value="NagB/RpiA/CoA transferase-like"/>
    <property type="match status" value="1"/>
</dbReference>
<keyword evidence="3" id="KW-0067">ATP-binding</keyword>
<dbReference type="HOGENOM" id="CLU_066245_2_1_1"/>
<dbReference type="GeneID" id="11495114"/>
<evidence type="ECO:0000313" key="6">
    <source>
        <dbReference type="EMBL" id="CCD24660.1"/>
    </source>
</evidence>
<organism evidence="6 7">
    <name type="scientific">Naumovozyma dairenensis (strain ATCC 10597 / BCRC 20456 / CBS 421 / NBRC 0211 / NRRL Y-12639)</name>
    <name type="common">Saccharomyces dairenensis</name>
    <dbReference type="NCBI Taxonomy" id="1071378"/>
    <lineage>
        <taxon>Eukaryota</taxon>
        <taxon>Fungi</taxon>
        <taxon>Dikarya</taxon>
        <taxon>Ascomycota</taxon>
        <taxon>Saccharomycotina</taxon>
        <taxon>Saccharomycetes</taxon>
        <taxon>Saccharomycetales</taxon>
        <taxon>Saccharomycetaceae</taxon>
        <taxon>Naumovozyma</taxon>
    </lineage>
</organism>
<dbReference type="SUPFAM" id="SSF100950">
    <property type="entry name" value="NagB/RpiA/CoA transferase-like"/>
    <property type="match status" value="1"/>
</dbReference>
<accession>G0WA49</accession>